<accession>A0A8X8Y6N3</accession>
<dbReference type="PANTHER" id="PTHR31479">
    <property type="entry name" value="ALPHA/BETA-HYDROLASES SUPERFAMILY PROTEIN"/>
    <property type="match status" value="1"/>
</dbReference>
<comment type="caution">
    <text evidence="1">The sequence shown here is derived from an EMBL/GenBank/DDBJ whole genome shotgun (WGS) entry which is preliminary data.</text>
</comment>
<dbReference type="AlphaFoldDB" id="A0A8X8Y6N3"/>
<keyword evidence="2" id="KW-1185">Reference proteome</keyword>
<reference evidence="1" key="2">
    <citation type="submission" date="2020-08" db="EMBL/GenBank/DDBJ databases">
        <title>Plant Genome Project.</title>
        <authorList>
            <person name="Zhang R.-G."/>
        </authorList>
    </citation>
    <scope>NUCLEOTIDE SEQUENCE</scope>
    <source>
        <strain evidence="1">Huo1</strain>
        <tissue evidence="1">Leaf</tissue>
    </source>
</reference>
<organism evidence="1">
    <name type="scientific">Salvia splendens</name>
    <name type="common">Scarlet sage</name>
    <dbReference type="NCBI Taxonomy" id="180675"/>
    <lineage>
        <taxon>Eukaryota</taxon>
        <taxon>Viridiplantae</taxon>
        <taxon>Streptophyta</taxon>
        <taxon>Embryophyta</taxon>
        <taxon>Tracheophyta</taxon>
        <taxon>Spermatophyta</taxon>
        <taxon>Magnoliopsida</taxon>
        <taxon>eudicotyledons</taxon>
        <taxon>Gunneridae</taxon>
        <taxon>Pentapetalae</taxon>
        <taxon>asterids</taxon>
        <taxon>lamiids</taxon>
        <taxon>Lamiales</taxon>
        <taxon>Lamiaceae</taxon>
        <taxon>Nepetoideae</taxon>
        <taxon>Mentheae</taxon>
        <taxon>Salviinae</taxon>
        <taxon>Salvia</taxon>
        <taxon>Salvia subgen. Calosphace</taxon>
        <taxon>core Calosphace</taxon>
    </lineage>
</organism>
<reference evidence="1" key="1">
    <citation type="submission" date="2018-01" db="EMBL/GenBank/DDBJ databases">
        <authorList>
            <person name="Mao J.F."/>
        </authorList>
    </citation>
    <scope>NUCLEOTIDE SEQUENCE</scope>
    <source>
        <strain evidence="1">Huo1</strain>
        <tissue evidence="1">Leaf</tissue>
    </source>
</reference>
<dbReference type="InterPro" id="IPR029058">
    <property type="entry name" value="AB_hydrolase_fold"/>
</dbReference>
<evidence type="ECO:0008006" key="3">
    <source>
        <dbReference type="Google" id="ProtNLM"/>
    </source>
</evidence>
<protein>
    <recommendedName>
        <fullName evidence="3">Fungal lipase-like domain-containing protein</fullName>
    </recommendedName>
</protein>
<dbReference type="PANTHER" id="PTHR31479:SF4">
    <property type="entry name" value="FUNGAL LIPASE-LIKE DOMAIN-CONTAINING PROTEIN"/>
    <property type="match status" value="1"/>
</dbReference>
<evidence type="ECO:0000313" key="1">
    <source>
        <dbReference type="EMBL" id="KAG6425649.1"/>
    </source>
</evidence>
<proteinExistence type="predicted"/>
<dbReference type="SUPFAM" id="SSF53474">
    <property type="entry name" value="alpha/beta-Hydrolases"/>
    <property type="match status" value="1"/>
</dbReference>
<sequence length="171" mass="19698">MISYQNVWLAGHSLGSSLALAVGREMAKRFKVRLETYFLWTAGLTAVAAADVIKTDSFDALSDWVPHLFINPADPLCSEYAGYFEHKEYMETIGEGEIVRVSTENSIRSIFSSREALHLLPSAHITLNVTAATRSKEAHGIWEKWLRFKEAHGIDQWWRRELRVKYKHYQR</sequence>
<evidence type="ECO:0000313" key="2">
    <source>
        <dbReference type="Proteomes" id="UP000298416"/>
    </source>
</evidence>
<name>A0A8X8Y6N3_SALSN</name>
<gene>
    <name evidence="1" type="ORF">SASPL_116094</name>
</gene>
<dbReference type="EMBL" id="PNBA02000005">
    <property type="protein sequence ID" value="KAG6425649.1"/>
    <property type="molecule type" value="Genomic_DNA"/>
</dbReference>
<dbReference type="Proteomes" id="UP000298416">
    <property type="component" value="Unassembled WGS sequence"/>
</dbReference>